<feature type="active site" evidence="3">
    <location>
        <position position="173"/>
    </location>
</feature>
<dbReference type="EMBL" id="JALJRB010000004">
    <property type="protein sequence ID" value="MCJ8500085.1"/>
    <property type="molecule type" value="Genomic_DNA"/>
</dbReference>
<dbReference type="InterPro" id="IPR006115">
    <property type="entry name" value="6PGDH_NADP-bd"/>
</dbReference>
<organism evidence="6 7">
    <name type="scientific">Desulfatitalea alkaliphila</name>
    <dbReference type="NCBI Taxonomy" id="2929485"/>
    <lineage>
        <taxon>Bacteria</taxon>
        <taxon>Pseudomonadati</taxon>
        <taxon>Thermodesulfobacteriota</taxon>
        <taxon>Desulfobacteria</taxon>
        <taxon>Desulfobacterales</taxon>
        <taxon>Desulfosarcinaceae</taxon>
        <taxon>Desulfatitalea</taxon>
    </lineage>
</organism>
<dbReference type="GO" id="GO:0051287">
    <property type="term" value="F:NAD binding"/>
    <property type="evidence" value="ECO:0007669"/>
    <property type="project" value="InterPro"/>
</dbReference>
<evidence type="ECO:0000259" key="4">
    <source>
        <dbReference type="Pfam" id="PF03446"/>
    </source>
</evidence>
<gene>
    <name evidence="6" type="ORF">MRX98_05825</name>
</gene>
<dbReference type="Gene3D" id="3.40.50.720">
    <property type="entry name" value="NAD(P)-binding Rossmann-like Domain"/>
    <property type="match status" value="1"/>
</dbReference>
<evidence type="ECO:0000256" key="1">
    <source>
        <dbReference type="ARBA" id="ARBA00023002"/>
    </source>
</evidence>
<dbReference type="InterPro" id="IPR008927">
    <property type="entry name" value="6-PGluconate_DH-like_C_sf"/>
</dbReference>
<proteinExistence type="predicted"/>
<keyword evidence="2" id="KW-0520">NAD</keyword>
<dbReference type="SUPFAM" id="SSF48179">
    <property type="entry name" value="6-phosphogluconate dehydrogenase C-terminal domain-like"/>
    <property type="match status" value="1"/>
</dbReference>
<sequence length="295" mass="31373">MNSLAIGWIGTGVMGNAMCGHMIAAGHKVHLFNRTRSKTDSLVKAGADWCDTPREVARHCDVIFSIVGDPDDVAAVYLHEDGILAGARADTVVVDMTTSSPDLAVKIHQQARQQGVAALDAPVSGGDVGAREATLAIMVGGDPAPFERVRPLLAILGRHIARMGPAGAGQHTKMCNQILIAGTMIGVVESLLYAHHSGMSLDAVIDIIGQGAASSWAINTLGRRIAQNDYAPGFYIRHFVKDMGIALAEARRMRLSLPGLALVHQFYTAAMAQGGEQMGTQGLYRVLDRFNRPAD</sequence>
<evidence type="ECO:0000313" key="7">
    <source>
        <dbReference type="Proteomes" id="UP001165427"/>
    </source>
</evidence>
<evidence type="ECO:0000256" key="2">
    <source>
        <dbReference type="ARBA" id="ARBA00023027"/>
    </source>
</evidence>
<accession>A0AA41UHW6</accession>
<name>A0AA41UHW6_9BACT</name>
<keyword evidence="1" id="KW-0560">Oxidoreductase</keyword>
<protein>
    <submittedName>
        <fullName evidence="6">NAD(P)-dependent oxidoreductase</fullName>
    </submittedName>
</protein>
<dbReference type="PANTHER" id="PTHR43060:SF15">
    <property type="entry name" value="3-HYDROXYISOBUTYRATE DEHYDROGENASE-LIKE 1, MITOCHONDRIAL-RELATED"/>
    <property type="match status" value="1"/>
</dbReference>
<dbReference type="GO" id="GO:0016491">
    <property type="term" value="F:oxidoreductase activity"/>
    <property type="evidence" value="ECO:0007669"/>
    <property type="project" value="UniProtKB-KW"/>
</dbReference>
<dbReference type="SUPFAM" id="SSF51735">
    <property type="entry name" value="NAD(P)-binding Rossmann-fold domains"/>
    <property type="match status" value="1"/>
</dbReference>
<dbReference type="Proteomes" id="UP001165427">
    <property type="component" value="Unassembled WGS sequence"/>
</dbReference>
<dbReference type="AlphaFoldDB" id="A0AA41UHW6"/>
<reference evidence="6" key="1">
    <citation type="submission" date="2022-04" db="EMBL/GenBank/DDBJ databases">
        <title>Desulfatitalea alkaliphila sp. nov., a novel anaerobic sulfate-reducing bacterium isolated from terrestrial mud volcano, Taman Peninsula, Russia.</title>
        <authorList>
            <person name="Khomyakova M.A."/>
            <person name="Merkel A.Y."/>
            <person name="Slobodkin A.I."/>
        </authorList>
    </citation>
    <scope>NUCLEOTIDE SEQUENCE</scope>
    <source>
        <strain evidence="6">M08but</strain>
    </source>
</reference>
<dbReference type="Pfam" id="PF14833">
    <property type="entry name" value="NAD_binding_11"/>
    <property type="match status" value="1"/>
</dbReference>
<dbReference type="GO" id="GO:0050661">
    <property type="term" value="F:NADP binding"/>
    <property type="evidence" value="ECO:0007669"/>
    <property type="project" value="InterPro"/>
</dbReference>
<keyword evidence="7" id="KW-1185">Reference proteome</keyword>
<dbReference type="InterPro" id="IPR013328">
    <property type="entry name" value="6PGD_dom2"/>
</dbReference>
<evidence type="ECO:0000256" key="3">
    <source>
        <dbReference type="PIRSR" id="PIRSR000103-1"/>
    </source>
</evidence>
<comment type="caution">
    <text evidence="6">The sequence shown here is derived from an EMBL/GenBank/DDBJ whole genome shotgun (WGS) entry which is preliminary data.</text>
</comment>
<dbReference type="RefSeq" id="WP_246903850.1">
    <property type="nucleotide sequence ID" value="NZ_JALJRB010000004.1"/>
</dbReference>
<dbReference type="InterPro" id="IPR036291">
    <property type="entry name" value="NAD(P)-bd_dom_sf"/>
</dbReference>
<evidence type="ECO:0000259" key="5">
    <source>
        <dbReference type="Pfam" id="PF14833"/>
    </source>
</evidence>
<dbReference type="PIRSF" id="PIRSF000103">
    <property type="entry name" value="HIBADH"/>
    <property type="match status" value="1"/>
</dbReference>
<dbReference type="Gene3D" id="1.10.1040.10">
    <property type="entry name" value="N-(1-d-carboxylethyl)-l-norvaline Dehydrogenase, domain 2"/>
    <property type="match status" value="1"/>
</dbReference>
<evidence type="ECO:0000313" key="6">
    <source>
        <dbReference type="EMBL" id="MCJ8500085.1"/>
    </source>
</evidence>
<feature type="domain" description="3-hydroxyisobutyrate dehydrogenase-like NAD-binding" evidence="5">
    <location>
        <begin position="167"/>
        <end position="287"/>
    </location>
</feature>
<dbReference type="PANTHER" id="PTHR43060">
    <property type="entry name" value="3-HYDROXYISOBUTYRATE DEHYDROGENASE-LIKE 1, MITOCHONDRIAL-RELATED"/>
    <property type="match status" value="1"/>
</dbReference>
<dbReference type="Pfam" id="PF03446">
    <property type="entry name" value="NAD_binding_2"/>
    <property type="match status" value="1"/>
</dbReference>
<feature type="domain" description="6-phosphogluconate dehydrogenase NADP-binding" evidence="4">
    <location>
        <begin position="6"/>
        <end position="164"/>
    </location>
</feature>
<dbReference type="InterPro" id="IPR029154">
    <property type="entry name" value="HIBADH-like_NADP-bd"/>
</dbReference>
<dbReference type="InterPro" id="IPR015815">
    <property type="entry name" value="HIBADH-related"/>
</dbReference>